<proteinExistence type="predicted"/>
<accession>A0A7S3GAJ2</accession>
<name>A0A7S3GAJ2_9EUKA</name>
<keyword evidence="1" id="KW-0812">Transmembrane</keyword>
<keyword evidence="1" id="KW-1133">Transmembrane helix</keyword>
<protein>
    <submittedName>
        <fullName evidence="2">Uncharacterized protein</fullName>
    </submittedName>
</protein>
<organism evidence="2">
    <name type="scientific">Palpitomonas bilix</name>
    <dbReference type="NCBI Taxonomy" id="652834"/>
    <lineage>
        <taxon>Eukaryota</taxon>
        <taxon>Eukaryota incertae sedis</taxon>
    </lineage>
</organism>
<keyword evidence="1" id="KW-0472">Membrane</keyword>
<evidence type="ECO:0000256" key="1">
    <source>
        <dbReference type="SAM" id="Phobius"/>
    </source>
</evidence>
<feature type="transmembrane region" description="Helical" evidence="1">
    <location>
        <begin position="53"/>
        <end position="70"/>
    </location>
</feature>
<feature type="transmembrane region" description="Helical" evidence="1">
    <location>
        <begin position="126"/>
        <end position="147"/>
    </location>
</feature>
<feature type="transmembrane region" description="Helical" evidence="1">
    <location>
        <begin position="82"/>
        <end position="101"/>
    </location>
</feature>
<sequence length="195" mass="22482">MKLREKVSAWFVLSMIEGVYKAEYWWWEATMFVRRLALGFVFGFAQDPFLEKSLFFALCCSYLCAHLYFQPYRSRADNFVEFVYLLLLTGISWVATIGGFANSGSVETNGLTNVGVKNMRTNMEVFLFNLEGIMCLFGFILTAVVVLRRVFPIVSGKVRAWHEARSKRNVRQRNQGGADHEKRLAFTPSEMELEL</sequence>
<dbReference type="EMBL" id="HBIB01028497">
    <property type="protein sequence ID" value="CAE0256314.1"/>
    <property type="molecule type" value="Transcribed_RNA"/>
</dbReference>
<gene>
    <name evidence="2" type="ORF">PBIL07802_LOCUS18569</name>
</gene>
<reference evidence="2" key="1">
    <citation type="submission" date="2021-01" db="EMBL/GenBank/DDBJ databases">
        <authorList>
            <person name="Corre E."/>
            <person name="Pelletier E."/>
            <person name="Niang G."/>
            <person name="Scheremetjew M."/>
            <person name="Finn R."/>
            <person name="Kale V."/>
            <person name="Holt S."/>
            <person name="Cochrane G."/>
            <person name="Meng A."/>
            <person name="Brown T."/>
            <person name="Cohen L."/>
        </authorList>
    </citation>
    <scope>NUCLEOTIDE SEQUENCE</scope>
    <source>
        <strain evidence="2">NIES-2562</strain>
    </source>
</reference>
<dbReference type="AlphaFoldDB" id="A0A7S3GAJ2"/>
<evidence type="ECO:0000313" key="2">
    <source>
        <dbReference type="EMBL" id="CAE0256314.1"/>
    </source>
</evidence>